<dbReference type="Gene3D" id="3.90.550.10">
    <property type="entry name" value="Spore Coat Polysaccharide Biosynthesis Protein SpsA, Chain A"/>
    <property type="match status" value="1"/>
</dbReference>
<dbReference type="PANTHER" id="PTHR43685:SF14">
    <property type="entry name" value="GLYCOSYLTRANSFERASE 2-LIKE DOMAIN-CONTAINING PROTEIN"/>
    <property type="match status" value="1"/>
</dbReference>
<comment type="caution">
    <text evidence="2">The sequence shown here is derived from an EMBL/GenBank/DDBJ whole genome shotgun (WGS) entry which is preliminary data.</text>
</comment>
<evidence type="ECO:0000313" key="2">
    <source>
        <dbReference type="EMBL" id="TDL43683.1"/>
    </source>
</evidence>
<name>A0A4R5YFD9_9MICO</name>
<dbReference type="PANTHER" id="PTHR43685">
    <property type="entry name" value="GLYCOSYLTRANSFERASE"/>
    <property type="match status" value="1"/>
</dbReference>
<feature type="domain" description="Glycosyltransferase 2-like" evidence="1">
    <location>
        <begin position="14"/>
        <end position="168"/>
    </location>
</feature>
<sequence>MTGEGPQDITGSVSVVIPVKDDAEGLRRCLRALALQTRAADEIVVVDNGSDDDSARVAREGGARVVACAQPGIPAAAATGYDAAKGELILRLDADCVPAASWIQTMSTVAHRRPDVDVFAGGARFIDGPRPLRRPLAAAYLGSYGLVLTPTLGHLPLFGSNLAMRRSAWRRVSDAVHRGDPELHDDLDLAFHLGEHHRIRFVPEAGMGISMRPFASASAFRRRIVRGIRTVVSHWPADFAPIRVARSVLRRARRHRGPGEQRT</sequence>
<dbReference type="RefSeq" id="WP_133399728.1">
    <property type="nucleotide sequence ID" value="NZ_SMZX01000002.1"/>
</dbReference>
<dbReference type="InterPro" id="IPR029044">
    <property type="entry name" value="Nucleotide-diphossugar_trans"/>
</dbReference>
<evidence type="ECO:0000259" key="1">
    <source>
        <dbReference type="Pfam" id="PF00535"/>
    </source>
</evidence>
<dbReference type="STRING" id="273677.BW34_00567"/>
<dbReference type="Proteomes" id="UP000295633">
    <property type="component" value="Unassembled WGS sequence"/>
</dbReference>
<evidence type="ECO:0000313" key="3">
    <source>
        <dbReference type="Proteomes" id="UP000295633"/>
    </source>
</evidence>
<dbReference type="EMBL" id="SMZX01000002">
    <property type="protein sequence ID" value="TDL43683.1"/>
    <property type="molecule type" value="Genomic_DNA"/>
</dbReference>
<accession>A0A4R5YFD9</accession>
<dbReference type="CDD" id="cd00761">
    <property type="entry name" value="Glyco_tranf_GTA_type"/>
    <property type="match status" value="1"/>
</dbReference>
<keyword evidence="2" id="KW-0808">Transferase</keyword>
<dbReference type="InterPro" id="IPR050834">
    <property type="entry name" value="Glycosyltransf_2"/>
</dbReference>
<dbReference type="Pfam" id="PF00535">
    <property type="entry name" value="Glycos_transf_2"/>
    <property type="match status" value="1"/>
</dbReference>
<dbReference type="InterPro" id="IPR001173">
    <property type="entry name" value="Glyco_trans_2-like"/>
</dbReference>
<proteinExistence type="predicted"/>
<gene>
    <name evidence="2" type="ORF">E2R54_10775</name>
</gene>
<dbReference type="AlphaFoldDB" id="A0A4R5YFD9"/>
<dbReference type="GO" id="GO:0016740">
    <property type="term" value="F:transferase activity"/>
    <property type="evidence" value="ECO:0007669"/>
    <property type="project" value="UniProtKB-KW"/>
</dbReference>
<protein>
    <submittedName>
        <fullName evidence="2">Glycosyltransferase family 2 protein</fullName>
    </submittedName>
</protein>
<organism evidence="2 3">
    <name type="scientific">Microbacterium oleivorans</name>
    <dbReference type="NCBI Taxonomy" id="273677"/>
    <lineage>
        <taxon>Bacteria</taxon>
        <taxon>Bacillati</taxon>
        <taxon>Actinomycetota</taxon>
        <taxon>Actinomycetes</taxon>
        <taxon>Micrococcales</taxon>
        <taxon>Microbacteriaceae</taxon>
        <taxon>Microbacterium</taxon>
    </lineage>
</organism>
<dbReference type="SUPFAM" id="SSF53448">
    <property type="entry name" value="Nucleotide-diphospho-sugar transferases"/>
    <property type="match status" value="1"/>
</dbReference>
<reference evidence="2 3" key="1">
    <citation type="submission" date="2019-03" db="EMBL/GenBank/DDBJ databases">
        <title>Genome Sequencing and Assembly of Various Microbes Isolated from Partially Reclaimed Soil and Acid Mine Drainage (AMD) Site.</title>
        <authorList>
            <person name="Steinbock B."/>
            <person name="Bechtold R."/>
            <person name="Sevigny J.L."/>
            <person name="Thomas D."/>
            <person name="Cuthill L.R."/>
            <person name="Aveiro Johannsen E.J."/>
            <person name="Thomas K."/>
            <person name="Ghosh A."/>
        </authorList>
    </citation>
    <scope>NUCLEOTIDE SEQUENCE [LARGE SCALE GENOMIC DNA]</scope>
    <source>
        <strain evidence="2 3">F-B2</strain>
    </source>
</reference>